<accession>A0A067QVL1</accession>
<evidence type="ECO:0000313" key="1">
    <source>
        <dbReference type="EMBL" id="KDR08514.1"/>
    </source>
</evidence>
<evidence type="ECO:0000313" key="2">
    <source>
        <dbReference type="Proteomes" id="UP000027135"/>
    </source>
</evidence>
<proteinExistence type="predicted"/>
<dbReference type="InParanoid" id="A0A067QVL1"/>
<reference evidence="1 2" key="1">
    <citation type="journal article" date="2014" name="Nat. Commun.">
        <title>Molecular traces of alternative social organization in a termite genome.</title>
        <authorList>
            <person name="Terrapon N."/>
            <person name="Li C."/>
            <person name="Robertson H.M."/>
            <person name="Ji L."/>
            <person name="Meng X."/>
            <person name="Booth W."/>
            <person name="Chen Z."/>
            <person name="Childers C.P."/>
            <person name="Glastad K.M."/>
            <person name="Gokhale K."/>
            <person name="Gowin J."/>
            <person name="Gronenberg W."/>
            <person name="Hermansen R.A."/>
            <person name="Hu H."/>
            <person name="Hunt B.G."/>
            <person name="Huylmans A.K."/>
            <person name="Khalil S.M."/>
            <person name="Mitchell R.D."/>
            <person name="Munoz-Torres M.C."/>
            <person name="Mustard J.A."/>
            <person name="Pan H."/>
            <person name="Reese J.T."/>
            <person name="Scharf M.E."/>
            <person name="Sun F."/>
            <person name="Vogel H."/>
            <person name="Xiao J."/>
            <person name="Yang W."/>
            <person name="Yang Z."/>
            <person name="Yang Z."/>
            <person name="Zhou J."/>
            <person name="Zhu J."/>
            <person name="Brent C.S."/>
            <person name="Elsik C.G."/>
            <person name="Goodisman M.A."/>
            <person name="Liberles D.A."/>
            <person name="Roe R.M."/>
            <person name="Vargo E.L."/>
            <person name="Vilcinskas A."/>
            <person name="Wang J."/>
            <person name="Bornberg-Bauer E."/>
            <person name="Korb J."/>
            <person name="Zhang G."/>
            <person name="Liebig J."/>
        </authorList>
    </citation>
    <scope>NUCLEOTIDE SEQUENCE [LARGE SCALE GENOMIC DNA]</scope>
    <source>
        <tissue evidence="1">Whole organism</tissue>
    </source>
</reference>
<name>A0A067QVL1_ZOONE</name>
<gene>
    <name evidence="1" type="ORF">L798_01034</name>
</gene>
<protein>
    <submittedName>
        <fullName evidence="1">Uncharacterized protein</fullName>
    </submittedName>
</protein>
<dbReference type="Proteomes" id="UP000027135">
    <property type="component" value="Unassembled WGS sequence"/>
</dbReference>
<organism evidence="1 2">
    <name type="scientific">Zootermopsis nevadensis</name>
    <name type="common">Dampwood termite</name>
    <dbReference type="NCBI Taxonomy" id="136037"/>
    <lineage>
        <taxon>Eukaryota</taxon>
        <taxon>Metazoa</taxon>
        <taxon>Ecdysozoa</taxon>
        <taxon>Arthropoda</taxon>
        <taxon>Hexapoda</taxon>
        <taxon>Insecta</taxon>
        <taxon>Pterygota</taxon>
        <taxon>Neoptera</taxon>
        <taxon>Polyneoptera</taxon>
        <taxon>Dictyoptera</taxon>
        <taxon>Blattodea</taxon>
        <taxon>Blattoidea</taxon>
        <taxon>Termitoidae</taxon>
        <taxon>Termopsidae</taxon>
        <taxon>Zootermopsis</taxon>
    </lineage>
</organism>
<sequence length="85" mass="9791">MSCTHVSLITGTRNVTAYWYLSPPQELAIRCVTFDTISLRMLPPMLWINSSFFLKPVKQITRPDMARLYNGRLFLGKPTLFSAYC</sequence>
<dbReference type="EMBL" id="KK853323">
    <property type="protein sequence ID" value="KDR08514.1"/>
    <property type="molecule type" value="Genomic_DNA"/>
</dbReference>
<dbReference type="AlphaFoldDB" id="A0A067QVL1"/>
<keyword evidence="2" id="KW-1185">Reference proteome</keyword>